<organism evidence="2 3">
    <name type="scientific">Candidatus Methanoplasma termitum</name>
    <dbReference type="NCBI Taxonomy" id="1577791"/>
    <lineage>
        <taxon>Archaea</taxon>
        <taxon>Methanobacteriati</taxon>
        <taxon>Thermoplasmatota</taxon>
        <taxon>Thermoplasmata</taxon>
        <taxon>Methanomassiliicoccales</taxon>
        <taxon>Methanomassiliicoccaceae</taxon>
        <taxon>Candidatus Methanoplasma</taxon>
    </lineage>
</organism>
<dbReference type="Proteomes" id="UP000030787">
    <property type="component" value="Chromosome"/>
</dbReference>
<reference evidence="2 3" key="1">
    <citation type="journal article" date="2014" name="Appl. Environ. Microbiol.">
        <title>Comparative Genome Analysis of 'Candidatus Methanoplasma termitum' Indicates a New Mode of Energy Metabolism in the Seventh Order of Methanogens.</title>
        <authorList>
            <person name="Lang K."/>
            <person name="Schuldes J."/>
            <person name="Klingl A."/>
            <person name="Poehlein A."/>
            <person name="Daniel R."/>
            <person name="Brune A."/>
        </authorList>
    </citation>
    <scope>NUCLEOTIDE SEQUENCE [LARGE SCALE GENOMIC DNA]</scope>
    <source>
        <strain evidence="3">Mpt1</strain>
    </source>
</reference>
<dbReference type="Gene3D" id="1.10.10.10">
    <property type="entry name" value="Winged helix-like DNA-binding domain superfamily/Winged helix DNA-binding domain"/>
    <property type="match status" value="1"/>
</dbReference>
<protein>
    <submittedName>
        <fullName evidence="2">IscR protein</fullName>
    </submittedName>
</protein>
<dbReference type="AlphaFoldDB" id="A0A0A7LBP2"/>
<accession>A0A0A7LBP2</accession>
<dbReference type="PANTHER" id="PTHR33221">
    <property type="entry name" value="WINGED HELIX-TURN-HELIX TRANSCRIPTIONAL REGULATOR, RRF2 FAMILY"/>
    <property type="match status" value="1"/>
</dbReference>
<dbReference type="Pfam" id="PF02082">
    <property type="entry name" value="Rrf2"/>
    <property type="match status" value="1"/>
</dbReference>
<name>A0A0A7LBP2_9ARCH</name>
<keyword evidence="1" id="KW-0238">DNA-binding</keyword>
<dbReference type="KEGG" id="mear:Mpt1_c05970"/>
<proteinExistence type="predicted"/>
<dbReference type="PANTHER" id="PTHR33221:SF5">
    <property type="entry name" value="HTH-TYPE TRANSCRIPTIONAL REGULATOR ISCR"/>
    <property type="match status" value="1"/>
</dbReference>
<evidence type="ECO:0000313" key="2">
    <source>
        <dbReference type="EMBL" id="AIZ56484.1"/>
    </source>
</evidence>
<dbReference type="HOGENOM" id="CLU_107144_0_1_2"/>
<dbReference type="EMBL" id="CP010070">
    <property type="protein sequence ID" value="AIZ56484.1"/>
    <property type="molecule type" value="Genomic_DNA"/>
</dbReference>
<gene>
    <name evidence="2" type="primary">iscR</name>
    <name evidence="2" type="ORF">Mpt1_c05970</name>
</gene>
<dbReference type="NCBIfam" id="TIGR00738">
    <property type="entry name" value="rrf2_super"/>
    <property type="match status" value="1"/>
</dbReference>
<keyword evidence="3" id="KW-1185">Reference proteome</keyword>
<dbReference type="InterPro" id="IPR036390">
    <property type="entry name" value="WH_DNA-bd_sf"/>
</dbReference>
<dbReference type="SUPFAM" id="SSF46785">
    <property type="entry name" value="Winged helix' DNA-binding domain"/>
    <property type="match status" value="1"/>
</dbReference>
<dbReference type="GO" id="GO:0003700">
    <property type="term" value="F:DNA-binding transcription factor activity"/>
    <property type="evidence" value="ECO:0007669"/>
    <property type="project" value="TreeGrafter"/>
</dbReference>
<dbReference type="GO" id="GO:0003677">
    <property type="term" value="F:DNA binding"/>
    <property type="evidence" value="ECO:0007669"/>
    <property type="project" value="UniProtKB-KW"/>
</dbReference>
<evidence type="ECO:0000256" key="1">
    <source>
        <dbReference type="ARBA" id="ARBA00023125"/>
    </source>
</evidence>
<dbReference type="InterPro" id="IPR000944">
    <property type="entry name" value="Tscrpt_reg_Rrf2"/>
</dbReference>
<dbReference type="PROSITE" id="PS51197">
    <property type="entry name" value="HTH_RRF2_2"/>
    <property type="match status" value="1"/>
</dbReference>
<sequence length="132" mass="14580">MLDISLNGTEDNVKIKDIAERQDIPLKYLEQIVSTLNKAGFVKGKKGPNGGYRLSRPPEEYTVGMIIKVIEGNTAPVSCLADDCGRSDKCVSMILWKKLDDAVNSVLDGTTLADMMDWSSRGQLIEIEIPDY</sequence>
<evidence type="ECO:0000313" key="3">
    <source>
        <dbReference type="Proteomes" id="UP000030787"/>
    </source>
</evidence>
<dbReference type="GO" id="GO:0005829">
    <property type="term" value="C:cytosol"/>
    <property type="evidence" value="ECO:0007669"/>
    <property type="project" value="TreeGrafter"/>
</dbReference>
<dbReference type="InterPro" id="IPR036388">
    <property type="entry name" value="WH-like_DNA-bd_sf"/>
</dbReference>